<dbReference type="PANTHER" id="PTHR11139">
    <property type="entry name" value="ATAXIA TELANGIECTASIA MUTATED ATM -RELATED"/>
    <property type="match status" value="1"/>
</dbReference>
<accession>A0ABD0L5I6</accession>
<dbReference type="InterPro" id="IPR003152">
    <property type="entry name" value="FATC_dom"/>
</dbReference>
<name>A0ABD0L5I6_9CAEN</name>
<evidence type="ECO:0000313" key="4">
    <source>
        <dbReference type="Proteomes" id="UP001519460"/>
    </source>
</evidence>
<dbReference type="InterPro" id="IPR050517">
    <property type="entry name" value="DDR_Repair_Kinase"/>
</dbReference>
<dbReference type="Pfam" id="PF02260">
    <property type="entry name" value="FATC"/>
    <property type="match status" value="1"/>
</dbReference>
<protein>
    <recommendedName>
        <fullName evidence="2">FATC domain-containing protein</fullName>
    </recommendedName>
</protein>
<feature type="domain" description="FATC" evidence="2">
    <location>
        <begin position="267"/>
        <end position="299"/>
    </location>
</feature>
<dbReference type="Proteomes" id="UP001519460">
    <property type="component" value="Unassembled WGS sequence"/>
</dbReference>
<dbReference type="PANTHER" id="PTHR11139:SF71">
    <property type="entry name" value="SERINE_THREONINE-PROTEIN KINASE SMG1"/>
    <property type="match status" value="1"/>
</dbReference>
<comment type="caution">
    <text evidence="3">The sequence shown here is derived from an EMBL/GenBank/DDBJ whole genome shotgun (WGS) entry which is preliminary data.</text>
</comment>
<feature type="compositionally biased region" description="Basic and acidic residues" evidence="1">
    <location>
        <begin position="184"/>
        <end position="193"/>
    </location>
</feature>
<reference evidence="3 4" key="1">
    <citation type="journal article" date="2023" name="Sci. Data">
        <title>Genome assembly of the Korean intertidal mud-creeper Batillaria attramentaria.</title>
        <authorList>
            <person name="Patra A.K."/>
            <person name="Ho P.T."/>
            <person name="Jun S."/>
            <person name="Lee S.J."/>
            <person name="Kim Y."/>
            <person name="Won Y.J."/>
        </authorList>
    </citation>
    <scope>NUCLEOTIDE SEQUENCE [LARGE SCALE GENOMIC DNA]</scope>
    <source>
        <strain evidence="3">Wonlab-2016</strain>
    </source>
</reference>
<proteinExistence type="predicted"/>
<gene>
    <name evidence="3" type="ORF">BaRGS_00014370</name>
</gene>
<dbReference type="PROSITE" id="PS51190">
    <property type="entry name" value="FATC"/>
    <property type="match status" value="1"/>
</dbReference>
<feature type="compositionally biased region" description="Low complexity" evidence="1">
    <location>
        <begin position="194"/>
        <end position="206"/>
    </location>
</feature>
<organism evidence="3 4">
    <name type="scientific">Batillaria attramentaria</name>
    <dbReference type="NCBI Taxonomy" id="370345"/>
    <lineage>
        <taxon>Eukaryota</taxon>
        <taxon>Metazoa</taxon>
        <taxon>Spiralia</taxon>
        <taxon>Lophotrochozoa</taxon>
        <taxon>Mollusca</taxon>
        <taxon>Gastropoda</taxon>
        <taxon>Caenogastropoda</taxon>
        <taxon>Sorbeoconcha</taxon>
        <taxon>Cerithioidea</taxon>
        <taxon>Batillariidae</taxon>
        <taxon>Batillaria</taxon>
    </lineage>
</organism>
<evidence type="ECO:0000256" key="1">
    <source>
        <dbReference type="SAM" id="MobiDB-lite"/>
    </source>
</evidence>
<keyword evidence="4" id="KW-1185">Reference proteome</keyword>
<sequence length="299" mass="33465">MLESTSTTVSDHELHLLNIKPLTPGEQVTAAWLQDVSEHVSTGISEAAGHIGTLQHELDGCKSKVHERVSAIRSLLSSHHKLMSDVRSILKTMAKLEEQDYGEEVNTGGIREYLASYKAFSENITSALKAVVSDEVTRASMVDAQAVVQHLIDQIPSIYDRLMQFAPPLLPGKDGEETRQHEYTHVLKRREEVSSSPSRRMSSAVREQGAVLAVSSPQHRDRASSKKEKVSRDPRTGKAIQERNSYAVGVWRRVKMKLDGRDPDSSKRLSVTEQVDYVIKEARELDNLAVLYEGWTPWV</sequence>
<dbReference type="EMBL" id="JACVVK020000083">
    <property type="protein sequence ID" value="KAK7494478.1"/>
    <property type="molecule type" value="Genomic_DNA"/>
</dbReference>
<feature type="region of interest" description="Disordered" evidence="1">
    <location>
        <begin position="184"/>
        <end position="239"/>
    </location>
</feature>
<feature type="compositionally biased region" description="Basic and acidic residues" evidence="1">
    <location>
        <begin position="218"/>
        <end position="236"/>
    </location>
</feature>
<dbReference type="SMART" id="SM01343">
    <property type="entry name" value="FATC"/>
    <property type="match status" value="1"/>
</dbReference>
<evidence type="ECO:0000313" key="3">
    <source>
        <dbReference type="EMBL" id="KAK7494478.1"/>
    </source>
</evidence>
<dbReference type="AlphaFoldDB" id="A0ABD0L5I6"/>
<evidence type="ECO:0000259" key="2">
    <source>
        <dbReference type="PROSITE" id="PS51190"/>
    </source>
</evidence>